<feature type="domain" description="HTH luxR-type" evidence="4">
    <location>
        <begin position="198"/>
        <end position="263"/>
    </location>
</feature>
<keyword evidence="3" id="KW-0804">Transcription</keyword>
<evidence type="ECO:0000256" key="1">
    <source>
        <dbReference type="ARBA" id="ARBA00023015"/>
    </source>
</evidence>
<dbReference type="PANTHER" id="PTHR44688:SF16">
    <property type="entry name" value="DNA-BINDING TRANSCRIPTIONAL ACTIVATOR DEVR_DOSR"/>
    <property type="match status" value="1"/>
</dbReference>
<dbReference type="SMART" id="SM00421">
    <property type="entry name" value="HTH_LUXR"/>
    <property type="match status" value="1"/>
</dbReference>
<evidence type="ECO:0000259" key="4">
    <source>
        <dbReference type="PROSITE" id="PS50043"/>
    </source>
</evidence>
<reference evidence="5 6" key="1">
    <citation type="submission" date="2019-12" db="EMBL/GenBank/DDBJ databases">
        <authorList>
            <person name="Li M."/>
        </authorList>
    </citation>
    <scope>NUCLEOTIDE SEQUENCE [LARGE SCALE GENOMIC DNA]</scope>
    <source>
        <strain evidence="5 6">GBMRC 2024</strain>
    </source>
</reference>
<comment type="caution">
    <text evidence="5">The sequence shown here is derived from an EMBL/GenBank/DDBJ whole genome shotgun (WGS) entry which is preliminary data.</text>
</comment>
<name>A0A6L7G868_9RHOB</name>
<dbReference type="EMBL" id="WUMU01000019">
    <property type="protein sequence ID" value="MXN19530.1"/>
    <property type="molecule type" value="Genomic_DNA"/>
</dbReference>
<dbReference type="GO" id="GO:0006355">
    <property type="term" value="P:regulation of DNA-templated transcription"/>
    <property type="evidence" value="ECO:0007669"/>
    <property type="project" value="InterPro"/>
</dbReference>
<dbReference type="SUPFAM" id="SSF46894">
    <property type="entry name" value="C-terminal effector domain of the bipartite response regulators"/>
    <property type="match status" value="1"/>
</dbReference>
<keyword evidence="1" id="KW-0805">Transcription regulation</keyword>
<keyword evidence="6" id="KW-1185">Reference proteome</keyword>
<dbReference type="Gene3D" id="1.10.10.10">
    <property type="entry name" value="Winged helix-like DNA-binding domain superfamily/Winged helix DNA-binding domain"/>
    <property type="match status" value="1"/>
</dbReference>
<dbReference type="AlphaFoldDB" id="A0A6L7G868"/>
<protein>
    <submittedName>
        <fullName evidence="5">Helix-turn-helix transcriptional regulator</fullName>
    </submittedName>
</protein>
<evidence type="ECO:0000256" key="3">
    <source>
        <dbReference type="ARBA" id="ARBA00023163"/>
    </source>
</evidence>
<proteinExistence type="predicted"/>
<dbReference type="InterPro" id="IPR016032">
    <property type="entry name" value="Sig_transdc_resp-reg_C-effctor"/>
</dbReference>
<dbReference type="Pfam" id="PF00196">
    <property type="entry name" value="GerE"/>
    <property type="match status" value="1"/>
</dbReference>
<organism evidence="5 6">
    <name type="scientific">Pseudooceanicola albus</name>
    <dbReference type="NCBI Taxonomy" id="2692189"/>
    <lineage>
        <taxon>Bacteria</taxon>
        <taxon>Pseudomonadati</taxon>
        <taxon>Pseudomonadota</taxon>
        <taxon>Alphaproteobacteria</taxon>
        <taxon>Rhodobacterales</taxon>
        <taxon>Paracoccaceae</taxon>
        <taxon>Pseudooceanicola</taxon>
    </lineage>
</organism>
<dbReference type="CDD" id="cd06170">
    <property type="entry name" value="LuxR_C_like"/>
    <property type="match status" value="1"/>
</dbReference>
<dbReference type="PRINTS" id="PR00038">
    <property type="entry name" value="HTHLUXR"/>
</dbReference>
<gene>
    <name evidence="5" type="ORF">GR170_16990</name>
</gene>
<evidence type="ECO:0000256" key="2">
    <source>
        <dbReference type="ARBA" id="ARBA00023125"/>
    </source>
</evidence>
<accession>A0A6L7G868</accession>
<dbReference type="InterPro" id="IPR036388">
    <property type="entry name" value="WH-like_DNA-bd_sf"/>
</dbReference>
<dbReference type="GO" id="GO:0003677">
    <property type="term" value="F:DNA binding"/>
    <property type="evidence" value="ECO:0007669"/>
    <property type="project" value="UniProtKB-KW"/>
</dbReference>
<dbReference type="PANTHER" id="PTHR44688">
    <property type="entry name" value="DNA-BINDING TRANSCRIPTIONAL ACTIVATOR DEVR_DOSR"/>
    <property type="match status" value="1"/>
</dbReference>
<evidence type="ECO:0000313" key="5">
    <source>
        <dbReference type="EMBL" id="MXN19530.1"/>
    </source>
</evidence>
<dbReference type="PROSITE" id="PS50043">
    <property type="entry name" value="HTH_LUXR_2"/>
    <property type="match status" value="1"/>
</dbReference>
<dbReference type="Proteomes" id="UP000477911">
    <property type="component" value="Unassembled WGS sequence"/>
</dbReference>
<keyword evidence="2" id="KW-0238">DNA-binding</keyword>
<evidence type="ECO:0000313" key="6">
    <source>
        <dbReference type="Proteomes" id="UP000477911"/>
    </source>
</evidence>
<sequence>MAGKLQIHEWASASAEVVSAIGTESFCKALTRAMRLVVPYEFTVIFGYHKDLRPIDIYDDFPQSKRCVMVDDYQEGPYLLDPFYQNSTAPTESRLMRLRDLAPDRFYQAEYFRNYYVQTGLAEEIGFIVDIDGQVSVVISAMREHKAFSAREFRDLEGIFPFVAACARRHWTGLLEEFEGREAPEGPRLPQLIEDAFQRVGRNVLTPREAEIVEYTLKGHSAEATGQSLGISPGTVRIHRRNIYGKLGVRSQGELFSKFISSLEEEM</sequence>
<dbReference type="InterPro" id="IPR000792">
    <property type="entry name" value="Tscrpt_reg_LuxR_C"/>
</dbReference>
<dbReference type="RefSeq" id="WP_160895658.1">
    <property type="nucleotide sequence ID" value="NZ_WUMU01000019.1"/>
</dbReference>